<evidence type="ECO:0000313" key="7">
    <source>
        <dbReference type="Proteomes" id="UP001146120"/>
    </source>
</evidence>
<sequence length="387" mass="39491">MKLSFLVLAAVSTASVVVGDQTSTVKPGLCLKAKDCDTYGPGFDCIAVESNRKGLEKLSMCVPKGATCSGSQVGICPTFGSWSTNYQKVMPVCAFQKVENCYNPTKVDTVVTSEHGSSTGSKGSSTSAPTSTPSPTPKATNKTTSGSGKGGNTSISFAVAVGDGSKAGSGNGTVDCYQRNISYGGNFTVVKGIYKCLDVKNYKEANGGYFTNLTATQILACGGNQTSGDLVLCNRQGTCAPKVPFSDEYACKCNKGFDSDEFCSATTSNECSNLGQCGASGTCTLDSGKTSGTCKCKNGSKGDQCNECDPSKGKSACNDNGKCSSDTGKCTCDSGYSGTFCQLVQSSTSGSSTTASSQAPTLTASACWATAVAVIASLLATYLCRSA</sequence>
<feature type="compositionally biased region" description="Low complexity" evidence="3">
    <location>
        <begin position="116"/>
        <end position="150"/>
    </location>
</feature>
<dbReference type="PROSITE" id="PS01186">
    <property type="entry name" value="EGF_2"/>
    <property type="match status" value="2"/>
</dbReference>
<feature type="signal peptide" evidence="4">
    <location>
        <begin position="1"/>
        <end position="19"/>
    </location>
</feature>
<feature type="domain" description="EGF-like" evidence="5">
    <location>
        <begin position="267"/>
        <end position="306"/>
    </location>
</feature>
<dbReference type="SMART" id="SM00181">
    <property type="entry name" value="EGF"/>
    <property type="match status" value="3"/>
</dbReference>
<feature type="domain" description="EGF-like" evidence="5">
    <location>
        <begin position="309"/>
        <end position="342"/>
    </location>
</feature>
<reference evidence="6" key="2">
    <citation type="journal article" date="2023" name="Microbiol Resour">
        <title>Decontamination and Annotation of the Draft Genome Sequence of the Oomycete Lagenidium giganteum ARSEF 373.</title>
        <authorList>
            <person name="Morgan W.R."/>
            <person name="Tartar A."/>
        </authorList>
    </citation>
    <scope>NUCLEOTIDE SEQUENCE</scope>
    <source>
        <strain evidence="6">ARSEF 373</strain>
    </source>
</reference>
<dbReference type="AlphaFoldDB" id="A0AAV2YQZ5"/>
<dbReference type="InterPro" id="IPR000742">
    <property type="entry name" value="EGF"/>
</dbReference>
<dbReference type="PROSITE" id="PS00022">
    <property type="entry name" value="EGF_1"/>
    <property type="match status" value="2"/>
</dbReference>
<proteinExistence type="predicted"/>
<dbReference type="PROSITE" id="PS50026">
    <property type="entry name" value="EGF_3"/>
    <property type="match status" value="2"/>
</dbReference>
<dbReference type="Gene3D" id="2.10.25.10">
    <property type="entry name" value="Laminin"/>
    <property type="match status" value="1"/>
</dbReference>
<evidence type="ECO:0000256" key="2">
    <source>
        <dbReference type="PROSITE-ProRule" id="PRU00076"/>
    </source>
</evidence>
<gene>
    <name evidence="6" type="ORF">N0F65_012575</name>
</gene>
<feature type="chain" id="PRO_5043528263" description="EGF-like domain-containing protein" evidence="4">
    <location>
        <begin position="20"/>
        <end position="387"/>
    </location>
</feature>
<evidence type="ECO:0000256" key="4">
    <source>
        <dbReference type="SAM" id="SignalP"/>
    </source>
</evidence>
<protein>
    <recommendedName>
        <fullName evidence="5">EGF-like domain-containing protein</fullName>
    </recommendedName>
</protein>
<evidence type="ECO:0000256" key="3">
    <source>
        <dbReference type="SAM" id="MobiDB-lite"/>
    </source>
</evidence>
<feature type="region of interest" description="Disordered" evidence="3">
    <location>
        <begin position="112"/>
        <end position="150"/>
    </location>
</feature>
<keyword evidence="2" id="KW-0245">EGF-like domain</keyword>
<comment type="caution">
    <text evidence="6">The sequence shown here is derived from an EMBL/GenBank/DDBJ whole genome shotgun (WGS) entry which is preliminary data.</text>
</comment>
<evidence type="ECO:0000256" key="1">
    <source>
        <dbReference type="ARBA" id="ARBA00023157"/>
    </source>
</evidence>
<keyword evidence="1 2" id="KW-1015">Disulfide bond</keyword>
<dbReference type="Pfam" id="PF07974">
    <property type="entry name" value="EGF_2"/>
    <property type="match status" value="1"/>
</dbReference>
<feature type="disulfide bond" evidence="2">
    <location>
        <begin position="332"/>
        <end position="341"/>
    </location>
</feature>
<dbReference type="EMBL" id="DAKRPA010000174">
    <property type="protein sequence ID" value="DAZ96213.1"/>
    <property type="molecule type" value="Genomic_DNA"/>
</dbReference>
<comment type="caution">
    <text evidence="2">Lacks conserved residue(s) required for the propagation of feature annotation.</text>
</comment>
<feature type="disulfide bond" evidence="2">
    <location>
        <begin position="277"/>
        <end position="294"/>
    </location>
</feature>
<evidence type="ECO:0000313" key="6">
    <source>
        <dbReference type="EMBL" id="DAZ96213.1"/>
    </source>
</evidence>
<reference evidence="6" key="1">
    <citation type="submission" date="2022-11" db="EMBL/GenBank/DDBJ databases">
        <authorList>
            <person name="Morgan W.R."/>
            <person name="Tartar A."/>
        </authorList>
    </citation>
    <scope>NUCLEOTIDE SEQUENCE</scope>
    <source>
        <strain evidence="6">ARSEF 373</strain>
    </source>
</reference>
<accession>A0AAV2YQZ5</accession>
<feature type="disulfide bond" evidence="2">
    <location>
        <begin position="296"/>
        <end position="305"/>
    </location>
</feature>
<organism evidence="6 7">
    <name type="scientific">Lagenidium giganteum</name>
    <dbReference type="NCBI Taxonomy" id="4803"/>
    <lineage>
        <taxon>Eukaryota</taxon>
        <taxon>Sar</taxon>
        <taxon>Stramenopiles</taxon>
        <taxon>Oomycota</taxon>
        <taxon>Peronosporomycetes</taxon>
        <taxon>Pythiales</taxon>
        <taxon>Pythiaceae</taxon>
    </lineage>
</organism>
<keyword evidence="7" id="KW-1185">Reference proteome</keyword>
<dbReference type="InterPro" id="IPR013111">
    <property type="entry name" value="EGF_extracell"/>
</dbReference>
<dbReference type="Proteomes" id="UP001146120">
    <property type="component" value="Unassembled WGS sequence"/>
</dbReference>
<name>A0AAV2YQZ5_9STRA</name>
<keyword evidence="4" id="KW-0732">Signal</keyword>
<evidence type="ECO:0000259" key="5">
    <source>
        <dbReference type="PROSITE" id="PS50026"/>
    </source>
</evidence>